<dbReference type="Pfam" id="PF16197">
    <property type="entry name" value="KAsynt_C_assoc"/>
    <property type="match status" value="1"/>
</dbReference>
<dbReference type="InterPro" id="IPR014030">
    <property type="entry name" value="Ketoacyl_synth_N"/>
</dbReference>
<dbReference type="InterPro" id="IPR001227">
    <property type="entry name" value="Ac_transferase_dom_sf"/>
</dbReference>
<keyword evidence="8" id="KW-0012">Acyltransferase</keyword>
<dbReference type="InterPro" id="IPR020841">
    <property type="entry name" value="PKS_Beta-ketoAc_synthase_dom"/>
</dbReference>
<dbReference type="InterPro" id="IPR050091">
    <property type="entry name" value="PKS_NRPS_Biosynth_Enz"/>
</dbReference>
<dbReference type="PANTHER" id="PTHR43775:SF37">
    <property type="entry name" value="SI:DKEY-61P9.11"/>
    <property type="match status" value="1"/>
</dbReference>
<evidence type="ECO:0000313" key="8">
    <source>
        <dbReference type="EMBL" id="QHN37755.1"/>
    </source>
</evidence>
<dbReference type="GO" id="GO:0016746">
    <property type="term" value="F:acyltransferase activity"/>
    <property type="evidence" value="ECO:0007669"/>
    <property type="project" value="UniProtKB-KW"/>
</dbReference>
<dbReference type="PROSITE" id="PS50075">
    <property type="entry name" value="CARRIER"/>
    <property type="match status" value="2"/>
</dbReference>
<keyword evidence="3" id="KW-0808">Transferase</keyword>
<dbReference type="InterPro" id="IPR029058">
    <property type="entry name" value="AB_hydrolase_fold"/>
</dbReference>
<dbReference type="Pfam" id="PF00975">
    <property type="entry name" value="Thioesterase"/>
    <property type="match status" value="1"/>
</dbReference>
<dbReference type="SMART" id="SM00825">
    <property type="entry name" value="PKS_KS"/>
    <property type="match status" value="1"/>
</dbReference>
<feature type="domain" description="Ketosynthase family 3 (KS3)" evidence="7">
    <location>
        <begin position="122"/>
        <end position="550"/>
    </location>
</feature>
<evidence type="ECO:0000256" key="1">
    <source>
        <dbReference type="ARBA" id="ARBA00022450"/>
    </source>
</evidence>
<dbReference type="InterPro" id="IPR014031">
    <property type="entry name" value="Ketoacyl_synth_C"/>
</dbReference>
<protein>
    <submittedName>
        <fullName evidence="8">Acyltransferase domain-containing protein</fullName>
    </submittedName>
</protein>
<dbReference type="SUPFAM" id="SSF55048">
    <property type="entry name" value="Probable ACP-binding domain of malonyl-CoA ACP transacylase"/>
    <property type="match status" value="1"/>
</dbReference>
<proteinExistence type="predicted"/>
<dbReference type="Pfam" id="PF00698">
    <property type="entry name" value="Acyl_transf_1"/>
    <property type="match status" value="1"/>
</dbReference>
<feature type="compositionally biased region" description="Low complexity" evidence="5">
    <location>
        <begin position="1399"/>
        <end position="1415"/>
    </location>
</feature>
<dbReference type="InterPro" id="IPR018201">
    <property type="entry name" value="Ketoacyl_synth_AS"/>
</dbReference>
<accession>A0ABX6IPR2</accession>
<evidence type="ECO:0000256" key="2">
    <source>
        <dbReference type="ARBA" id="ARBA00022553"/>
    </source>
</evidence>
<name>A0ABX6IPR2_9ACTN</name>
<reference evidence="8" key="1">
    <citation type="journal article" date="2021" name="Nat. Microbiol.">
        <title>Cocultivation of an ultrasmall environmental parasitic bacterium with lytic ability against bacteria associated with wastewater foams.</title>
        <authorList>
            <person name="Batinovic S."/>
            <person name="Rose J.J.A."/>
            <person name="Ratcliffe J."/>
            <person name="Seviour R.J."/>
            <person name="Petrovski S."/>
        </authorList>
    </citation>
    <scope>NUCLEOTIDE SEQUENCE</scope>
    <source>
        <strain evidence="8">CON9</strain>
    </source>
</reference>
<dbReference type="SUPFAM" id="SSF47336">
    <property type="entry name" value="ACP-like"/>
    <property type="match status" value="2"/>
</dbReference>
<dbReference type="SUPFAM" id="SSF52151">
    <property type="entry name" value="FabD/lysophospholipase-like"/>
    <property type="match status" value="1"/>
</dbReference>
<dbReference type="SMART" id="SM01294">
    <property type="entry name" value="PKS_PP_betabranch"/>
    <property type="match status" value="1"/>
</dbReference>
<keyword evidence="2" id="KW-0597">Phosphoprotein</keyword>
<keyword evidence="1" id="KW-0596">Phosphopantetheine</keyword>
<keyword evidence="4" id="KW-0511">Multifunctional enzyme</keyword>
<keyword evidence="9" id="KW-1185">Reference proteome</keyword>
<feature type="region of interest" description="Disordered" evidence="5">
    <location>
        <begin position="1349"/>
        <end position="1419"/>
    </location>
</feature>
<dbReference type="InterPro" id="IPR053778">
    <property type="entry name" value="Pks13"/>
</dbReference>
<feature type="domain" description="Carrier" evidence="6">
    <location>
        <begin position="1235"/>
        <end position="1309"/>
    </location>
</feature>
<dbReference type="SUPFAM" id="SSF53901">
    <property type="entry name" value="Thiolase-like"/>
    <property type="match status" value="1"/>
</dbReference>
<evidence type="ECO:0000256" key="3">
    <source>
        <dbReference type="ARBA" id="ARBA00022679"/>
    </source>
</evidence>
<dbReference type="NCBIfam" id="NF040607">
    <property type="entry name" value="mycolic_Pks13"/>
    <property type="match status" value="1"/>
</dbReference>
<evidence type="ECO:0000256" key="5">
    <source>
        <dbReference type="SAM" id="MobiDB-lite"/>
    </source>
</evidence>
<dbReference type="Gene3D" id="1.10.1200.10">
    <property type="entry name" value="ACP-like"/>
    <property type="match status" value="2"/>
</dbReference>
<evidence type="ECO:0000313" key="9">
    <source>
        <dbReference type="Proteomes" id="UP001059836"/>
    </source>
</evidence>
<dbReference type="Pfam" id="PF02801">
    <property type="entry name" value="Ketoacyl-synt_C"/>
    <property type="match status" value="1"/>
</dbReference>
<dbReference type="PANTHER" id="PTHR43775">
    <property type="entry name" value="FATTY ACID SYNTHASE"/>
    <property type="match status" value="1"/>
</dbReference>
<dbReference type="SUPFAM" id="SSF53474">
    <property type="entry name" value="alpha/beta-Hydrolases"/>
    <property type="match status" value="1"/>
</dbReference>
<dbReference type="SMART" id="SM00823">
    <property type="entry name" value="PKS_PP"/>
    <property type="match status" value="2"/>
</dbReference>
<dbReference type="InterPro" id="IPR001031">
    <property type="entry name" value="Thioesterase"/>
</dbReference>
<evidence type="ECO:0000259" key="7">
    <source>
        <dbReference type="PROSITE" id="PS52004"/>
    </source>
</evidence>
<sequence length="1779" mass="188780">MEQVGDAPASDTGDAGTHDTETAGGMTVAELRDWLRGWVSGVTGLPVDQIADDRPMEEFGLASRDAVTLAADIEDRTGVVLTATVAYNHPTIAMLAKRIIEGDPDEGRADDDRFWDRDRADADDIAIVGFATRFPGAGHTPESTWEGLIAGTSGITDLPEDRWTEFRQDPALAEAIAGANVQGGYLDDVKAFDADFFQMSPREVEMVDPQQRLALELSWEALEHAHIPPSDLKGADVGVFLGTSTNDYQMLATMGLGDGASDTAAYALTGTSTSIVANRVSYYFDFRGPSVALDTACSSSLVAVHQAVRSLRTGESSVALAGGVNMILTPAASLGFDSIGMIAADGKIKTFSADADGIGRAEGGGVFVLKRVADARRDGDAILAVIAGSAVNSDGRSNGLPAPNPEAQVDVLRSAYADAALDPSTVDYVEAHGTGTVLGDPIEADALGRVVGRGRLPGKPLLMGSVKTNYGHMESAAGAGALAKVVLSLQHNRIPASLNFTEPNPYIQFAANSLAVTSEATDWPRYSGHAIAGVSGFGFGGTNAHIVVRETLPTDLAPLPISPVEVPLSSVEVPPSSVEVRGAQATSLETSPADDVSDDDDEYLTEAERAILAAEARKADTAAETTDTDPADGFAPCAAEGAVVPLVVSGFLPSRRRKSAADIADWLETEAGQSASLVSVGRTLASRNHGRSRAVVMARSHEDAIKGLRAIADGKSNPIVYSADAPDAASAVWLLSGYGSQHRKMAKQLYTENPVFARYLDRVDEFIDNELGYKIADLVLDDEETYNSESAQVGIYAIQVSLADTLRHFGAEPGVLVPHSMGEASAAYISGGLSLEDATRVICQRSRLMAEGEASLSEDEVRNMALVEYSADDIRNVLVDFPDLEICVYAAPTHTVIGGPPAQVDAIVARCEAEGKLGRKLLTKGASHTSQVEPILGELAYEIAGITPLPLEYGIYSSIDREEFYRPGGKAIHEVEYFLKGLRYSVWFAQAVAKTVESGHRTFLELSPNPAVLISVAGTTFGAGVHNAELIETLRRKEDESLGLINALMKLYVHGHPVDVSSLFGVDAADRSAGYADVPRTRFERKQFWLTASYSASGTGSVPGAHVALPDGRHAWEVSASVVTDPRALVAAAAGQVLTGVAVGAVETHAPIPASGTVTTTLSPHPGGASVALYAKDGKNFRLLFEAAVTAAAPEGSSADAAETSPAAVFADNTLVVEEEVVENAGDRWTAESGESVHDRLATIVGESMGYDPQDLPFEVPLIDLGLDSLMAVRIKNRVEYEFDIPQLQLQAMRSACLADVEKFTAFAVTHRDQLDNLAEDAAAGGELNTEAINAYIDEQLARDAAGIPTPAEVTPSPAEATPSPVEATPSPVEVRGAQATSLETPQPESVPGGDATPAADSLSSREAAAAAAGSDVPPRDAAERLTFGVYAVVTKKSAGGIFNKLPVLNEDAAQALTDRLNERTGGDIDIEDILDSESIEEMANYVREYLDAAADVDGFVRYLRLVPDGKKSYDTTAGDPVPVLLFHPAGGNTSAYEPLLKRLPADRPVIGFDRVEGTMEERVRQYLPRIREVQPHGPYVFVGWSLGGGLAYGAAQLMREQGEEVAFVGLIDTVMPAEREIETADTKRARLERWRDFAVKTYDLDPDVPIPMDRLVEADDEGQFRIIMEMVSMSGAKIPGGIIEHQRTSFIDNRALTNIEPSPFDGKVVLYRADRMHDGAIELDPQWATIDPDGGWGPIVSDLEVVHIGGDHLSMVDEPYISSIGADLTARLHGLGNS</sequence>
<dbReference type="Pfam" id="PF00550">
    <property type="entry name" value="PP-binding"/>
    <property type="match status" value="1"/>
</dbReference>
<dbReference type="Gene3D" id="3.40.366.10">
    <property type="entry name" value="Malonyl-Coenzyme A Acyl Carrier Protein, domain 2"/>
    <property type="match status" value="1"/>
</dbReference>
<dbReference type="SMART" id="SM00827">
    <property type="entry name" value="PKS_AT"/>
    <property type="match status" value="1"/>
</dbReference>
<dbReference type="Pfam" id="PF23297">
    <property type="entry name" value="ACP_SdgA_C"/>
    <property type="match status" value="1"/>
</dbReference>
<dbReference type="InterPro" id="IPR016035">
    <property type="entry name" value="Acyl_Trfase/lysoPLipase"/>
</dbReference>
<dbReference type="InterPro" id="IPR016039">
    <property type="entry name" value="Thiolase-like"/>
</dbReference>
<dbReference type="PROSITE" id="PS00606">
    <property type="entry name" value="KS3_1"/>
    <property type="match status" value="1"/>
</dbReference>
<dbReference type="PROSITE" id="PS52004">
    <property type="entry name" value="KS3_2"/>
    <property type="match status" value="1"/>
</dbReference>
<dbReference type="InterPro" id="IPR032821">
    <property type="entry name" value="PKS_assoc"/>
</dbReference>
<dbReference type="Pfam" id="PF00109">
    <property type="entry name" value="ketoacyl-synt"/>
    <property type="match status" value="1"/>
</dbReference>
<dbReference type="Gene3D" id="3.40.50.1820">
    <property type="entry name" value="alpha/beta hydrolase"/>
    <property type="match status" value="1"/>
</dbReference>
<dbReference type="Gene3D" id="3.30.70.250">
    <property type="entry name" value="Malonyl-CoA ACP transacylase, ACP-binding"/>
    <property type="match status" value="1"/>
</dbReference>
<feature type="domain" description="Carrier" evidence="6">
    <location>
        <begin position="26"/>
        <end position="103"/>
    </location>
</feature>
<dbReference type="InterPro" id="IPR020806">
    <property type="entry name" value="PKS_PP-bd"/>
</dbReference>
<dbReference type="InterPro" id="IPR036736">
    <property type="entry name" value="ACP-like_sf"/>
</dbReference>
<feature type="region of interest" description="Disordered" evidence="5">
    <location>
        <begin position="575"/>
        <end position="600"/>
    </location>
</feature>
<dbReference type="EMBL" id="CP045809">
    <property type="protein sequence ID" value="QHN37755.1"/>
    <property type="molecule type" value="Genomic_DNA"/>
</dbReference>
<dbReference type="InterPro" id="IPR014043">
    <property type="entry name" value="Acyl_transferase_dom"/>
</dbReference>
<dbReference type="Proteomes" id="UP001059836">
    <property type="component" value="Chromosome"/>
</dbReference>
<evidence type="ECO:0000256" key="4">
    <source>
        <dbReference type="ARBA" id="ARBA00023268"/>
    </source>
</evidence>
<organism evidence="8 9">
    <name type="scientific">Gordonia pseudamarae</name>
    <dbReference type="NCBI Taxonomy" id="2831662"/>
    <lineage>
        <taxon>Bacteria</taxon>
        <taxon>Bacillati</taxon>
        <taxon>Actinomycetota</taxon>
        <taxon>Actinomycetes</taxon>
        <taxon>Mycobacteriales</taxon>
        <taxon>Gordoniaceae</taxon>
        <taxon>Gordonia</taxon>
    </lineage>
</organism>
<feature type="compositionally biased region" description="Polar residues" evidence="5">
    <location>
        <begin position="1379"/>
        <end position="1388"/>
    </location>
</feature>
<dbReference type="InterPro" id="IPR009081">
    <property type="entry name" value="PP-bd_ACP"/>
</dbReference>
<dbReference type="CDD" id="cd00833">
    <property type="entry name" value="PKS"/>
    <property type="match status" value="1"/>
</dbReference>
<gene>
    <name evidence="8" type="ORF">GII31_21705</name>
</gene>
<dbReference type="Gene3D" id="3.40.47.10">
    <property type="match status" value="1"/>
</dbReference>
<dbReference type="InterPro" id="IPR016036">
    <property type="entry name" value="Malonyl_transacylase_ACP-bd"/>
</dbReference>
<feature type="region of interest" description="Disordered" evidence="5">
    <location>
        <begin position="1"/>
        <end position="23"/>
    </location>
</feature>
<evidence type="ECO:0000259" key="6">
    <source>
        <dbReference type="PROSITE" id="PS50075"/>
    </source>
</evidence>